<evidence type="ECO:0000259" key="1">
    <source>
        <dbReference type="Pfam" id="PF17835"/>
    </source>
</evidence>
<accession>A0AAD5F7Q3</accession>
<name>A0AAD5F7Q3_PRUDU</name>
<dbReference type="Proteomes" id="UP001054821">
    <property type="component" value="Chromosome 1"/>
</dbReference>
<keyword evidence="3" id="KW-1185">Reference proteome</keyword>
<organism evidence="2 3">
    <name type="scientific">Prunus dulcis</name>
    <name type="common">Almond</name>
    <name type="synonym">Amygdalus dulcis</name>
    <dbReference type="NCBI Taxonomy" id="3755"/>
    <lineage>
        <taxon>Eukaryota</taxon>
        <taxon>Viridiplantae</taxon>
        <taxon>Streptophyta</taxon>
        <taxon>Embryophyta</taxon>
        <taxon>Tracheophyta</taxon>
        <taxon>Spermatophyta</taxon>
        <taxon>Magnoliopsida</taxon>
        <taxon>eudicotyledons</taxon>
        <taxon>Gunneridae</taxon>
        <taxon>Pentapetalae</taxon>
        <taxon>rosids</taxon>
        <taxon>fabids</taxon>
        <taxon>Rosales</taxon>
        <taxon>Rosaceae</taxon>
        <taxon>Amygdaloideae</taxon>
        <taxon>Amygdaleae</taxon>
        <taxon>Prunus</taxon>
    </lineage>
</organism>
<dbReference type="Pfam" id="PF17835">
    <property type="entry name" value="NOG1_N"/>
    <property type="match status" value="1"/>
</dbReference>
<dbReference type="EMBL" id="JAJFAZ020000001">
    <property type="protein sequence ID" value="KAI5356269.1"/>
    <property type="molecule type" value="Genomic_DNA"/>
</dbReference>
<dbReference type="InterPro" id="IPR041623">
    <property type="entry name" value="NOG1_N"/>
</dbReference>
<feature type="domain" description="NOG1 N-terminal helical" evidence="1">
    <location>
        <begin position="6"/>
        <end position="59"/>
    </location>
</feature>
<comment type="caution">
    <text evidence="2">The sequence shown here is derived from an EMBL/GenBank/DDBJ whole genome shotgun (WGS) entry which is preliminary data.</text>
</comment>
<dbReference type="PANTHER" id="PTHR45759">
    <property type="entry name" value="NUCLEOLAR GTP-BINDING PROTEIN 1"/>
    <property type="match status" value="1"/>
</dbReference>
<dbReference type="Gene3D" id="1.20.120.1190">
    <property type="match status" value="1"/>
</dbReference>
<reference evidence="2 3" key="1">
    <citation type="journal article" date="2022" name="G3 (Bethesda)">
        <title>Whole-genome sequence and methylome profiling of the almond [Prunus dulcis (Mill.) D.A. Webb] cultivar 'Nonpareil'.</title>
        <authorList>
            <person name="D'Amico-Willman K.M."/>
            <person name="Ouma W.Z."/>
            <person name="Meulia T."/>
            <person name="Sideli G.M."/>
            <person name="Gradziel T.M."/>
            <person name="Fresnedo-Ramirez J."/>
        </authorList>
    </citation>
    <scope>NUCLEOTIDE SEQUENCE [LARGE SCALE GENOMIC DNA]</scope>
    <source>
        <strain evidence="2">Clone GOH B32 T37-40</strain>
    </source>
</reference>
<evidence type="ECO:0000313" key="2">
    <source>
        <dbReference type="EMBL" id="KAI5356269.1"/>
    </source>
</evidence>
<gene>
    <name evidence="2" type="ORF">L3X38_009164</name>
</gene>
<evidence type="ECO:0000313" key="3">
    <source>
        <dbReference type="Proteomes" id="UP001054821"/>
    </source>
</evidence>
<proteinExistence type="predicted"/>
<sequence length="113" mass="13157">MVQYNFKKMPVVPNRKDFIDIILSRTQRQTPTVVHKGSAISSLRKFYMRKSNIPNRIFMRSSLQSLMGFPGWMMCTHSMVTSFMFSTTKTTTSLHLVKSILQGTLLERFLMIM</sequence>
<dbReference type="AlphaFoldDB" id="A0AAD5F7Q3"/>
<protein>
    <recommendedName>
        <fullName evidence="1">NOG1 N-terminal helical domain-containing protein</fullName>
    </recommendedName>
</protein>